<comment type="caution">
    <text evidence="2">The sequence shown here is derived from an EMBL/GenBank/DDBJ whole genome shotgun (WGS) entry which is preliminary data.</text>
</comment>
<feature type="domain" description="ZP" evidence="1">
    <location>
        <begin position="57"/>
        <end position="259"/>
    </location>
</feature>
<dbReference type="Pfam" id="PF25057">
    <property type="entry name" value="CUT_N"/>
    <property type="match status" value="1"/>
</dbReference>
<evidence type="ECO:0000313" key="3">
    <source>
        <dbReference type="Proteomes" id="UP000886998"/>
    </source>
</evidence>
<sequence>MKKQCFLCFLTKIFKTSTLSVMDRRTFKRIEWACLTILMMLGPVICNYDNSPRLDVSCDATGLHMKILFSKPFDGIVFANGFKFDPLCSTLSDASSVDKLLTLPLMACGTNIEQAALPQVTNTIVIQHHRILTTKYDQVETVTCQLPEQIGDLFWISRNSPYQVFGYDAPQEKPQLELDLKQGWQIPKYIGSDKEHADFLVLQLRNKESYNDVYIKDCIAHDSEVLDENTSVYQITDHSKCSNEDSKILSASTVKNLMA</sequence>
<dbReference type="InterPro" id="IPR001507">
    <property type="entry name" value="ZP_dom"/>
</dbReference>
<dbReference type="PROSITE" id="PS51034">
    <property type="entry name" value="ZP_2"/>
    <property type="match status" value="1"/>
</dbReference>
<accession>A0A8X6XC85</accession>
<dbReference type="AlphaFoldDB" id="A0A8X6XC85"/>
<proteinExistence type="predicted"/>
<dbReference type="OrthoDB" id="6432850at2759"/>
<gene>
    <name evidence="2" type="primary">NCL1_24959</name>
    <name evidence="2" type="ORF">TNIN_417361</name>
</gene>
<dbReference type="PANTHER" id="PTHR46560">
    <property type="entry name" value="CYPHER, ISOFORM B"/>
    <property type="match status" value="1"/>
</dbReference>
<reference evidence="2" key="1">
    <citation type="submission" date="2020-08" db="EMBL/GenBank/DDBJ databases">
        <title>Multicomponent nature underlies the extraordinary mechanical properties of spider dragline silk.</title>
        <authorList>
            <person name="Kono N."/>
            <person name="Nakamura H."/>
            <person name="Mori M."/>
            <person name="Yoshida Y."/>
            <person name="Ohtoshi R."/>
            <person name="Malay A.D."/>
            <person name="Moran D.A.P."/>
            <person name="Tomita M."/>
            <person name="Numata K."/>
            <person name="Arakawa K."/>
        </authorList>
    </citation>
    <scope>NUCLEOTIDE SEQUENCE</scope>
</reference>
<name>A0A8X6XC85_9ARAC</name>
<keyword evidence="3" id="KW-1185">Reference proteome</keyword>
<dbReference type="EMBL" id="BMAV01007368">
    <property type="protein sequence ID" value="GFY50241.1"/>
    <property type="molecule type" value="Genomic_DNA"/>
</dbReference>
<evidence type="ECO:0000259" key="1">
    <source>
        <dbReference type="PROSITE" id="PS51034"/>
    </source>
</evidence>
<dbReference type="Proteomes" id="UP000886998">
    <property type="component" value="Unassembled WGS sequence"/>
</dbReference>
<evidence type="ECO:0000313" key="2">
    <source>
        <dbReference type="EMBL" id="GFY50241.1"/>
    </source>
</evidence>
<organism evidence="2 3">
    <name type="scientific">Trichonephila inaurata madagascariensis</name>
    <dbReference type="NCBI Taxonomy" id="2747483"/>
    <lineage>
        <taxon>Eukaryota</taxon>
        <taxon>Metazoa</taxon>
        <taxon>Ecdysozoa</taxon>
        <taxon>Arthropoda</taxon>
        <taxon>Chelicerata</taxon>
        <taxon>Arachnida</taxon>
        <taxon>Araneae</taxon>
        <taxon>Araneomorphae</taxon>
        <taxon>Entelegynae</taxon>
        <taxon>Araneoidea</taxon>
        <taxon>Nephilidae</taxon>
        <taxon>Trichonephila</taxon>
        <taxon>Trichonephila inaurata</taxon>
    </lineage>
</organism>
<dbReference type="PANTHER" id="PTHR46560:SF5">
    <property type="entry name" value="CYPHER, ISOFORM B"/>
    <property type="match status" value="1"/>
</dbReference>
<protein>
    <submittedName>
        <fullName evidence="2">ZP domain-containing protein</fullName>
    </submittedName>
</protein>
<dbReference type="InterPro" id="IPR056953">
    <property type="entry name" value="CUT_N"/>
</dbReference>